<feature type="domain" description="UBC core" evidence="6">
    <location>
        <begin position="1012"/>
        <end position="1195"/>
    </location>
</feature>
<evidence type="ECO:0000313" key="8">
    <source>
        <dbReference type="Proteomes" id="UP000033647"/>
    </source>
</evidence>
<keyword evidence="3" id="KW-0548">Nucleotidyltransferase</keyword>
<evidence type="ECO:0000256" key="3">
    <source>
        <dbReference type="ARBA" id="ARBA00022695"/>
    </source>
</evidence>
<dbReference type="EMBL" id="LAFY01000595">
    <property type="protein sequence ID" value="KJX96736.1"/>
    <property type="molecule type" value="Genomic_DNA"/>
</dbReference>
<evidence type="ECO:0000256" key="1">
    <source>
        <dbReference type="ARBA" id="ARBA00022676"/>
    </source>
</evidence>
<evidence type="ECO:0000256" key="5">
    <source>
        <dbReference type="SAM" id="MobiDB-lite"/>
    </source>
</evidence>
<dbReference type="STRING" id="1047168.A0A0F4GH84"/>
<gene>
    <name evidence="7" type="ORF">TI39_contig603g00020</name>
</gene>
<accession>A0A0F4GH84</accession>
<keyword evidence="4" id="KW-0520">NAD</keyword>
<dbReference type="GO" id="GO:0016779">
    <property type="term" value="F:nucleotidyltransferase activity"/>
    <property type="evidence" value="ECO:0007669"/>
    <property type="project" value="UniProtKB-KW"/>
</dbReference>
<feature type="compositionally biased region" description="Polar residues" evidence="5">
    <location>
        <begin position="154"/>
        <end position="164"/>
    </location>
</feature>
<dbReference type="Proteomes" id="UP000033647">
    <property type="component" value="Unassembled WGS sequence"/>
</dbReference>
<name>A0A0F4GH84_9PEZI</name>
<dbReference type="InterPro" id="IPR012317">
    <property type="entry name" value="Poly(ADP-ribose)pol_cat_dom"/>
</dbReference>
<dbReference type="GO" id="GO:0003950">
    <property type="term" value="F:NAD+ poly-ADP-ribosyltransferase activity"/>
    <property type="evidence" value="ECO:0007669"/>
    <property type="project" value="InterPro"/>
</dbReference>
<feature type="compositionally biased region" description="Low complexity" evidence="5">
    <location>
        <begin position="597"/>
        <end position="610"/>
    </location>
</feature>
<dbReference type="Gene3D" id="3.90.228.10">
    <property type="match status" value="1"/>
</dbReference>
<feature type="region of interest" description="Disordered" evidence="5">
    <location>
        <begin position="147"/>
        <end position="170"/>
    </location>
</feature>
<dbReference type="InterPro" id="IPR016135">
    <property type="entry name" value="UBQ-conjugating_enzyme/RWD"/>
</dbReference>
<keyword evidence="1" id="KW-0328">Glycosyltransferase</keyword>
<dbReference type="SUPFAM" id="SSF56399">
    <property type="entry name" value="ADP-ribosylation"/>
    <property type="match status" value="1"/>
</dbReference>
<sequence>MPRRDFIADLAEAQGLPLPLGISDMKAGDDDGQIAFIYTAVDTPAVSITAMIPELSDYPKSHTYMMFCGENAPQSVSSALQDIRGTDRKSVVELLEIVSSTLARMKPDRNGDSQMIDSHMDSDEEADDDIGDLEDDEEIYDSDHEAFGMDSAGRSASTGPSASNDFGGALDRSARQRIRSDLRKAKDAGFKVGKLGSLLDGYNSYVTISIRIAKLGISEEAMQAWQVEPNEYLTLIIQYPNGYRTNEQLQSYNSKHLSANLCMRVVAGKRYKPSLQEAITAFNVRQKKPEGPSQPQEENKCSIRDTFISKPLMSLLQERLVPVLRNRSMGMGWQGAEDWYYHLATSGSNDNPDAVPDKFFTPDASLSVDHALPSIVQADHHAQRNTLQYSFPLLAMQFLVRHFVRCTDFCLVCHRKLETDVEAIKPYVCNAGLCLFQLIQLGFGPSIEHEVTAQPYVVDLLVSFCYSSASAGKLKDHPDGLALVVPPLDAASYAKLTEQVSLDHYRSGAAPKIEAPTTPVEQPTYKVGYEQARREIIFADPGIGSPVKRGEWILLKMETIPGFEFHCRVSESAFHPTISVDEPIVVQKKATSNGVQTPATTRPVTPVADPNAAPVWTPATFQIYDQDFSELSSEGKCISICTLLDTLPSVTEMRDYLAKRHPAELMNWTQRISPSALALLRWIIASNRACIMQVDSEADEIADENITGTPSKAKALAKPRERCYGMAGFMQFRFAMGAPDKEQRFVTEVRKTADRLKLKYPTIFAFHGSPLYNWHNIIRQGLHFKNVDHGRAFGDGVYHAKDAGTSIGYSGMSHTGLVNSRGRWGSTVLNISTAIALNEIVNAPAEFQSTHPHYVVKQLDWIQTRYLFVQVTSDKLKFAETKPLNAHEQDPSRTPHGTASQAIVIPAAAIKSGKPTHVPQPEHKNPNPLKKLKLFGGASHPIVINDEDSGSEATDTEDRELLLDEPPSPVAAPKKLPVVVKVNRSPPTDFVPGSLDFSTLPIMPLPTYASSGTTKRLMKELQSLAKIQSTTPAAELGWYIDVEQIENVYQWIVELHSFHTFEVKGKPLPLSVDMKNQKVTSLVLEIRFNKDFPFTPPYVRVIRPRCLSLMQGGGGHIVMGGAMCMELLTNTGWSSVSSMESVLMQIRLAIASEPFARLDTRNKGDYGTGEAADGYIRACNTHGWQVPEGFKEMAYGMPGHAGQDTMGGSS</sequence>
<dbReference type="SUPFAM" id="SSF54495">
    <property type="entry name" value="UBC-like"/>
    <property type="match status" value="1"/>
</dbReference>
<feature type="region of interest" description="Disordered" evidence="5">
    <location>
        <begin position="106"/>
        <end position="130"/>
    </location>
</feature>
<protein>
    <submittedName>
        <fullName evidence="7">Ubiquitin conjugating enzyme like protein</fullName>
    </submittedName>
</protein>
<dbReference type="Pfam" id="PF00644">
    <property type="entry name" value="PARP"/>
    <property type="match status" value="1"/>
</dbReference>
<organism evidence="7 8">
    <name type="scientific">Zymoseptoria brevis</name>
    <dbReference type="NCBI Taxonomy" id="1047168"/>
    <lineage>
        <taxon>Eukaryota</taxon>
        <taxon>Fungi</taxon>
        <taxon>Dikarya</taxon>
        <taxon>Ascomycota</taxon>
        <taxon>Pezizomycotina</taxon>
        <taxon>Dothideomycetes</taxon>
        <taxon>Dothideomycetidae</taxon>
        <taxon>Mycosphaerellales</taxon>
        <taxon>Mycosphaerellaceae</taxon>
        <taxon>Zymoseptoria</taxon>
    </lineage>
</organism>
<reference evidence="7 8" key="1">
    <citation type="submission" date="2015-03" db="EMBL/GenBank/DDBJ databases">
        <title>RNA-seq based gene annotation and comparative genomics of four Zymoseptoria species reveal species-specific pathogenicity related genes and transposable element activity.</title>
        <authorList>
            <person name="Grandaubert J."/>
            <person name="Bhattacharyya A."/>
            <person name="Stukenbrock E.H."/>
        </authorList>
    </citation>
    <scope>NUCLEOTIDE SEQUENCE [LARGE SCALE GENOMIC DNA]</scope>
    <source>
        <strain evidence="7 8">Zb18110</strain>
    </source>
</reference>
<dbReference type="AlphaFoldDB" id="A0A0F4GH84"/>
<dbReference type="InterPro" id="IPR000608">
    <property type="entry name" value="UBC"/>
</dbReference>
<keyword evidence="2" id="KW-0808">Transferase</keyword>
<evidence type="ECO:0000259" key="6">
    <source>
        <dbReference type="PROSITE" id="PS50127"/>
    </source>
</evidence>
<feature type="region of interest" description="Disordered" evidence="5">
    <location>
        <begin position="591"/>
        <end position="611"/>
    </location>
</feature>
<evidence type="ECO:0000256" key="4">
    <source>
        <dbReference type="ARBA" id="ARBA00023027"/>
    </source>
</evidence>
<dbReference type="OrthoDB" id="109543at2759"/>
<dbReference type="PROSITE" id="PS50127">
    <property type="entry name" value="UBC_2"/>
    <property type="match status" value="1"/>
</dbReference>
<dbReference type="PANTHER" id="PTHR21328">
    <property type="entry name" value="POLY ADP-RIBOSE POLYMERASE FAMILY, MEMBER PARP"/>
    <property type="match status" value="1"/>
</dbReference>
<proteinExistence type="predicted"/>
<dbReference type="CDD" id="cd23802">
    <property type="entry name" value="UBCc_UBE2Q"/>
    <property type="match status" value="1"/>
</dbReference>
<keyword evidence="8" id="KW-1185">Reference proteome</keyword>
<dbReference type="Gene3D" id="3.10.110.10">
    <property type="entry name" value="Ubiquitin Conjugating Enzyme"/>
    <property type="match status" value="1"/>
</dbReference>
<dbReference type="InterPro" id="IPR051838">
    <property type="entry name" value="ARTD_PARP"/>
</dbReference>
<evidence type="ECO:0000313" key="7">
    <source>
        <dbReference type="EMBL" id="KJX96736.1"/>
    </source>
</evidence>
<evidence type="ECO:0000256" key="2">
    <source>
        <dbReference type="ARBA" id="ARBA00022679"/>
    </source>
</evidence>
<comment type="caution">
    <text evidence="7">The sequence shown here is derived from an EMBL/GenBank/DDBJ whole genome shotgun (WGS) entry which is preliminary data.</text>
</comment>